<dbReference type="GO" id="GO:0003700">
    <property type="term" value="F:DNA-binding transcription factor activity"/>
    <property type="evidence" value="ECO:0007669"/>
    <property type="project" value="InterPro"/>
</dbReference>
<dbReference type="Gene3D" id="1.10.10.10">
    <property type="entry name" value="Winged helix-like DNA-binding domain superfamily/Winged helix DNA-binding domain"/>
    <property type="match status" value="1"/>
</dbReference>
<organism evidence="7">
    <name type="scientific">Streptomyces sp. NBC_00119</name>
    <dbReference type="NCBI Taxonomy" id="2975659"/>
    <lineage>
        <taxon>Bacteria</taxon>
        <taxon>Bacillati</taxon>
        <taxon>Actinomycetota</taxon>
        <taxon>Actinomycetes</taxon>
        <taxon>Kitasatosporales</taxon>
        <taxon>Streptomycetaceae</taxon>
        <taxon>Streptomyces</taxon>
    </lineage>
</organism>
<sequence length="215" mass="23220">MIGSRLRTLQVVSEHGTVTAAAQVLHYTPSAVSYQLRQLSADVGVELVVQQGRGIRLTSAARTLLRHAERLQAQWEEAGPSWPPSAPSPRGRPFWNASATAAPTSHSGLPQTDGSGASSSQSSDTCWPDTSTRTSPGSTSHTDEALDDYFTGNPPEMFTEAAEEIRSFTELLTSDSDLDQATRILGLSIYPPEGASLRHWLTDVQDVLTHHRPTS</sequence>
<accession>A0AAU1U0R1</accession>
<dbReference type="InterPro" id="IPR036388">
    <property type="entry name" value="WH-like_DNA-bd_sf"/>
</dbReference>
<dbReference type="InterPro" id="IPR000847">
    <property type="entry name" value="LysR_HTH_N"/>
</dbReference>
<evidence type="ECO:0000256" key="3">
    <source>
        <dbReference type="ARBA" id="ARBA00023125"/>
    </source>
</evidence>
<evidence type="ECO:0000256" key="5">
    <source>
        <dbReference type="SAM" id="MobiDB-lite"/>
    </source>
</evidence>
<dbReference type="InterPro" id="IPR036390">
    <property type="entry name" value="WH_DNA-bd_sf"/>
</dbReference>
<evidence type="ECO:0000256" key="1">
    <source>
        <dbReference type="ARBA" id="ARBA00009437"/>
    </source>
</evidence>
<dbReference type="GO" id="GO:0000976">
    <property type="term" value="F:transcription cis-regulatory region binding"/>
    <property type="evidence" value="ECO:0007669"/>
    <property type="project" value="TreeGrafter"/>
</dbReference>
<dbReference type="PANTHER" id="PTHR30126:SF40">
    <property type="entry name" value="HTH-TYPE TRANSCRIPTIONAL REGULATOR GLTR"/>
    <property type="match status" value="1"/>
</dbReference>
<proteinExistence type="inferred from homology"/>
<feature type="compositionally biased region" description="Polar residues" evidence="5">
    <location>
        <begin position="128"/>
        <end position="140"/>
    </location>
</feature>
<dbReference type="PANTHER" id="PTHR30126">
    <property type="entry name" value="HTH-TYPE TRANSCRIPTIONAL REGULATOR"/>
    <property type="match status" value="1"/>
</dbReference>
<dbReference type="EMBL" id="CP108195">
    <property type="protein sequence ID" value="WTS11215.1"/>
    <property type="molecule type" value="Genomic_DNA"/>
</dbReference>
<dbReference type="SUPFAM" id="SSF46785">
    <property type="entry name" value="Winged helix' DNA-binding domain"/>
    <property type="match status" value="1"/>
</dbReference>
<dbReference type="InterPro" id="IPR041129">
    <property type="entry name" value="CdiI_2"/>
</dbReference>
<evidence type="ECO:0000256" key="4">
    <source>
        <dbReference type="ARBA" id="ARBA00023163"/>
    </source>
</evidence>
<comment type="similarity">
    <text evidence="1">Belongs to the LysR transcriptional regulatory family.</text>
</comment>
<name>A0AAU1U0R1_9ACTN</name>
<feature type="domain" description="HTH lysR-type" evidence="6">
    <location>
        <begin position="1"/>
        <end position="58"/>
    </location>
</feature>
<gene>
    <name evidence="7" type="ORF">OHU69_09120</name>
</gene>
<reference evidence="7" key="1">
    <citation type="submission" date="2022-10" db="EMBL/GenBank/DDBJ databases">
        <title>The complete genomes of actinobacterial strains from the NBC collection.</title>
        <authorList>
            <person name="Joergensen T.S."/>
            <person name="Alvarez Arevalo M."/>
            <person name="Sterndorff E.B."/>
            <person name="Faurdal D."/>
            <person name="Vuksanovic O."/>
            <person name="Mourched A.-S."/>
            <person name="Charusanti P."/>
            <person name="Shaw S."/>
            <person name="Blin K."/>
            <person name="Weber T."/>
        </authorList>
    </citation>
    <scope>NUCLEOTIDE SEQUENCE</scope>
    <source>
        <strain evidence="7">NBC_00119</strain>
    </source>
</reference>
<evidence type="ECO:0000313" key="7">
    <source>
        <dbReference type="EMBL" id="WTS11215.1"/>
    </source>
</evidence>
<keyword evidence="4" id="KW-0804">Transcription</keyword>
<dbReference type="Pfam" id="PF00126">
    <property type="entry name" value="HTH_1"/>
    <property type="match status" value="1"/>
</dbReference>
<protein>
    <submittedName>
        <fullName evidence="7">Contact-dependent growth inhibition system immunity protein</fullName>
    </submittedName>
</protein>
<feature type="region of interest" description="Disordered" evidence="5">
    <location>
        <begin position="75"/>
        <end position="154"/>
    </location>
</feature>
<dbReference type="PROSITE" id="PS50931">
    <property type="entry name" value="HTH_LYSR"/>
    <property type="match status" value="1"/>
</dbReference>
<feature type="compositionally biased region" description="Low complexity" evidence="5">
    <location>
        <begin position="111"/>
        <end position="125"/>
    </location>
</feature>
<evidence type="ECO:0000256" key="2">
    <source>
        <dbReference type="ARBA" id="ARBA00023015"/>
    </source>
</evidence>
<dbReference type="AlphaFoldDB" id="A0AAU1U0R1"/>
<evidence type="ECO:0000259" key="6">
    <source>
        <dbReference type="PROSITE" id="PS50931"/>
    </source>
</evidence>
<feature type="compositionally biased region" description="Polar residues" evidence="5">
    <location>
        <begin position="97"/>
        <end position="110"/>
    </location>
</feature>
<keyword evidence="3" id="KW-0238">DNA-binding</keyword>
<keyword evidence="2" id="KW-0805">Transcription regulation</keyword>
<dbReference type="Pfam" id="PF18593">
    <property type="entry name" value="CdiI_2"/>
    <property type="match status" value="1"/>
</dbReference>